<feature type="domain" description="LTD" evidence="3">
    <location>
        <begin position="1182"/>
        <end position="1306"/>
    </location>
</feature>
<dbReference type="SUPFAM" id="SSF49265">
    <property type="entry name" value="Fibronectin type III"/>
    <property type="match status" value="1"/>
</dbReference>
<evidence type="ECO:0000259" key="3">
    <source>
        <dbReference type="PROSITE" id="PS51841"/>
    </source>
</evidence>
<dbReference type="Gene3D" id="2.60.40.10">
    <property type="entry name" value="Immunoglobulins"/>
    <property type="match status" value="1"/>
</dbReference>
<comment type="caution">
    <text evidence="4">The sequence shown here is derived from an EMBL/GenBank/DDBJ whole genome shotgun (WGS) entry which is preliminary data.</text>
</comment>
<dbReference type="PROSITE" id="PS00018">
    <property type="entry name" value="EF_HAND_1"/>
    <property type="match status" value="1"/>
</dbReference>
<dbReference type="PROSITE" id="PS51841">
    <property type="entry name" value="LTD"/>
    <property type="match status" value="2"/>
</dbReference>
<keyword evidence="5" id="KW-1185">Reference proteome</keyword>
<dbReference type="InterPro" id="IPR003961">
    <property type="entry name" value="FN3_dom"/>
</dbReference>
<reference evidence="4" key="1">
    <citation type="submission" date="2022-06" db="EMBL/GenBank/DDBJ databases">
        <title>Aeoliella straminimaris, a novel planctomycete from sediments.</title>
        <authorList>
            <person name="Vitorino I.R."/>
            <person name="Lage O.M."/>
        </authorList>
    </citation>
    <scope>NUCLEOTIDE SEQUENCE</scope>
    <source>
        <strain evidence="4">ICT_H6.2</strain>
    </source>
</reference>
<dbReference type="PANTHER" id="PTHR40050:SF1">
    <property type="entry name" value="INNER SPORE COAT PROTEIN H"/>
    <property type="match status" value="1"/>
</dbReference>
<dbReference type="Gene3D" id="2.60.40.1260">
    <property type="entry name" value="Lamin Tail domain"/>
    <property type="match status" value="2"/>
</dbReference>
<protein>
    <submittedName>
        <fullName evidence="4">Lamin tail domain-containing protein</fullName>
    </submittedName>
</protein>
<dbReference type="PROSITE" id="PS50853">
    <property type="entry name" value="FN3"/>
    <property type="match status" value="1"/>
</dbReference>
<dbReference type="SUPFAM" id="SSF74853">
    <property type="entry name" value="Lamin A/C globular tail domain"/>
    <property type="match status" value="2"/>
</dbReference>
<dbReference type="Pfam" id="PF08757">
    <property type="entry name" value="CotH"/>
    <property type="match status" value="1"/>
</dbReference>
<dbReference type="SUPFAM" id="SSF63446">
    <property type="entry name" value="Type I dockerin domain"/>
    <property type="match status" value="1"/>
</dbReference>
<feature type="region of interest" description="Disordered" evidence="1">
    <location>
        <begin position="1491"/>
        <end position="1519"/>
    </location>
</feature>
<dbReference type="InterPro" id="IPR036439">
    <property type="entry name" value="Dockerin_dom_sf"/>
</dbReference>
<dbReference type="RefSeq" id="WP_252852483.1">
    <property type="nucleotide sequence ID" value="NZ_JAMXLR010000036.1"/>
</dbReference>
<organism evidence="4 5">
    <name type="scientific">Aeoliella straminimaris</name>
    <dbReference type="NCBI Taxonomy" id="2954799"/>
    <lineage>
        <taxon>Bacteria</taxon>
        <taxon>Pseudomonadati</taxon>
        <taxon>Planctomycetota</taxon>
        <taxon>Planctomycetia</taxon>
        <taxon>Pirellulales</taxon>
        <taxon>Lacipirellulaceae</taxon>
        <taxon>Aeoliella</taxon>
    </lineage>
</organism>
<dbReference type="InterPro" id="IPR018247">
    <property type="entry name" value="EF_Hand_1_Ca_BS"/>
</dbReference>
<proteinExistence type="predicted"/>
<accession>A0A9X2JG53</accession>
<dbReference type="PANTHER" id="PTHR40050">
    <property type="entry name" value="INNER SPORE COAT PROTEIN H"/>
    <property type="match status" value="1"/>
</dbReference>
<evidence type="ECO:0000313" key="5">
    <source>
        <dbReference type="Proteomes" id="UP001155241"/>
    </source>
</evidence>
<sequence length="1539" mass="167235">MPAQLKGMQRRVRRFEMLEARMMLAGDVIAYNDHVAGPATGQYVTSYATNGDNSGFLLDSQTGAPTSITLTTTSQGVSYETTTGVPAAGTDASNLFDGYVDFSSSFGSSLALSGNDWYRHNFSGLDPDADYDFAGTTIRGNTGYTNRWTLVTLVGAESFTPAHSTGLGVVTAGLPANQVAIWTGENHQSSQGFVAQWQSIDPGQDGEFEIVSEQYRGSTPGVGSGSALFGSKGYALTGVRLVEYASGLRVQATDPADGQLLTLLPTTYTVDFSEPVNPATIDASDLLVDGQPATAFELLDADTVRFTLPAIAGNGVHHVSLAEGAMRGSDSGEPLVAFSGSFALLVGEGVLINEIGYDVGDDSEPLEFVELYNAGSSAVDLSGWQLDSGVQFTLPHGTVLQSGEYLVIAQHVGQFTSQFGVPAVGPFDGRLSNEGEVLRLRDANGDLQDEVDYQLGYPWPTVGDVPGESIQLINPTLENDLGGSWRSAPVTPGASNAGFAINAPPQTRKVDHYPIQPQPSEDITVTVKATDPDGIGAVQLEYQLVNPGDYIAIDDPRYLTSWTTLAMVDDGTNGDVTAGDDIYTAILPGSLQTHRRLVRYRVTVEDTLGASVTVPYEDDSQPNFAYFVYGDTPDWTAAARPGVTPDITYSGDLLDSVATYHLITTRQAHEDSQHIPDSNTPAYGGSEYLWHGALVYDGIVYDHIRFRARGGVWRYSMGKNMWKFDFNRGHDFQARDDYGNTYKVPWSKLNLSAIVQQGDFWHRGEQGLFESVGYKLFNLAGVPASNTNYVSFRIIEDADENGSSQFGSDFQGLYLAIEQLNDNFLDDHDLGDGNLYKMENGTGVNGIGGELNNQGDYPQPNDSSDLIAFKTAYENSTQTAQWWDDNLDLEQYYSYRSIVDGIHHYDIGAGKNYFFYHNPDTDKWETVPWDLDLTWANNMYGDGNEPFRNRVLRIPEYNAEYRNRMREIRDLLFNADQVRLLVEETASFVYTAGQPSLVDADRAMWDYNPIMTSSYVNLNKANVGRYYAGGGGILSFGSYAGMMQLLVDYASTRGAWIDSNILTDDWLVPQTPTLTYSGDAGYPIGGLEFTTSPFFSTQAGFNAMEWRLAEVSNPDTPGFDPAEPWIYEIDSIWESEELTTFDDTLDLTVSGLEAGHTYRARVRMQDDQGRWSHWSDPVEFVTTPPIDVPTLAITELHYHPNNPGLVDESDQEFFEIYNTGTQTVNLAGIKLADFASNPYVFADGMSLAPGEYLVIARNTSVFESIYGTGINLAPIGYGDANLSNGGETLTLLAASGAEILSFTYGDSDPWPAAADGDGPSLEIIDPLGSPNDPTNWRASAVDGGSPGWSGESVVQLAGDYDDSGTVDQLDYQVWKDQFGQMPTSPGSGADGNGNGSVDLADYVVWRNNLGATRPVAALVYGDTELGRIALRLDEDITGETADSPMSQAALVDVALATWVSPATRTTLDYAAAVSADLTPSTTDQALLLLDESERPAKGSLTTEDWSPDDSDENRFDPDHEDEVATNLAFEFDILALKLA</sequence>
<evidence type="ECO:0000256" key="1">
    <source>
        <dbReference type="SAM" id="MobiDB-lite"/>
    </source>
</evidence>
<dbReference type="InterPro" id="IPR036116">
    <property type="entry name" value="FN3_sf"/>
</dbReference>
<dbReference type="EMBL" id="JAMXLR010000036">
    <property type="protein sequence ID" value="MCO6044381.1"/>
    <property type="molecule type" value="Genomic_DNA"/>
</dbReference>
<evidence type="ECO:0000259" key="2">
    <source>
        <dbReference type="PROSITE" id="PS50853"/>
    </source>
</evidence>
<name>A0A9X2JG53_9BACT</name>
<dbReference type="InterPro" id="IPR036415">
    <property type="entry name" value="Lamin_tail_dom_sf"/>
</dbReference>
<evidence type="ECO:0000313" key="4">
    <source>
        <dbReference type="EMBL" id="MCO6044381.1"/>
    </source>
</evidence>
<dbReference type="Pfam" id="PF00932">
    <property type="entry name" value="LTD"/>
    <property type="match status" value="2"/>
</dbReference>
<dbReference type="GO" id="GO:0000272">
    <property type="term" value="P:polysaccharide catabolic process"/>
    <property type="evidence" value="ECO:0007669"/>
    <property type="project" value="InterPro"/>
</dbReference>
<dbReference type="InterPro" id="IPR014867">
    <property type="entry name" value="Spore_coat_CotH_CotH2/3/7"/>
</dbReference>
<dbReference type="Gene3D" id="1.10.1330.10">
    <property type="entry name" value="Dockerin domain"/>
    <property type="match status" value="1"/>
</dbReference>
<dbReference type="InterPro" id="IPR001322">
    <property type="entry name" value="Lamin_tail_dom"/>
</dbReference>
<dbReference type="CDD" id="cd00063">
    <property type="entry name" value="FN3"/>
    <property type="match status" value="1"/>
</dbReference>
<feature type="domain" description="LTD" evidence="3">
    <location>
        <begin position="338"/>
        <end position="461"/>
    </location>
</feature>
<feature type="domain" description="Fibronectin type-III" evidence="2">
    <location>
        <begin position="1083"/>
        <end position="1186"/>
    </location>
</feature>
<dbReference type="Proteomes" id="UP001155241">
    <property type="component" value="Unassembled WGS sequence"/>
</dbReference>
<dbReference type="InterPro" id="IPR013783">
    <property type="entry name" value="Ig-like_fold"/>
</dbReference>
<gene>
    <name evidence="4" type="ORF">NG895_10730</name>
</gene>